<organism evidence="8 9">
    <name type="scientific">Erysipelothrix inopinata</name>
    <dbReference type="NCBI Taxonomy" id="225084"/>
    <lineage>
        <taxon>Bacteria</taxon>
        <taxon>Bacillati</taxon>
        <taxon>Bacillota</taxon>
        <taxon>Erysipelotrichia</taxon>
        <taxon>Erysipelotrichales</taxon>
        <taxon>Erysipelotrichaceae</taxon>
        <taxon>Erysipelothrix</taxon>
    </lineage>
</organism>
<dbReference type="GO" id="GO:0015109">
    <property type="term" value="F:chromate transmembrane transporter activity"/>
    <property type="evidence" value="ECO:0007669"/>
    <property type="project" value="InterPro"/>
</dbReference>
<feature type="transmembrane region" description="Helical" evidence="7">
    <location>
        <begin position="136"/>
        <end position="151"/>
    </location>
</feature>
<comment type="subcellular location">
    <subcellularLocation>
        <location evidence="1">Cell membrane</location>
        <topology evidence="1">Multi-pass membrane protein</topology>
    </subcellularLocation>
</comment>
<evidence type="ECO:0000313" key="9">
    <source>
        <dbReference type="Proteomes" id="UP000515928"/>
    </source>
</evidence>
<reference evidence="8 9" key="1">
    <citation type="submission" date="2020-08" db="EMBL/GenBank/DDBJ databases">
        <title>Genome sequence of Erysipelothrix inopinata DSM 15511T.</title>
        <authorList>
            <person name="Hyun D.-W."/>
            <person name="Bae J.-W."/>
        </authorList>
    </citation>
    <scope>NUCLEOTIDE SEQUENCE [LARGE SCALE GENOMIC DNA]</scope>
    <source>
        <strain evidence="8 9">DSM 15511</strain>
    </source>
</reference>
<evidence type="ECO:0000256" key="4">
    <source>
        <dbReference type="ARBA" id="ARBA00022692"/>
    </source>
</evidence>
<feature type="transmembrane region" description="Helical" evidence="7">
    <location>
        <begin position="158"/>
        <end position="178"/>
    </location>
</feature>
<dbReference type="InterPro" id="IPR052518">
    <property type="entry name" value="CHR_Transporter"/>
</dbReference>
<feature type="transmembrane region" description="Helical" evidence="7">
    <location>
        <begin position="72"/>
        <end position="91"/>
    </location>
</feature>
<comment type="similarity">
    <text evidence="2">Belongs to the chromate ion transporter (CHR) (TC 2.A.51) family.</text>
</comment>
<dbReference type="RefSeq" id="WP_187534120.1">
    <property type="nucleotide sequence ID" value="NZ_CBCSHU010000014.1"/>
</dbReference>
<feature type="transmembrane region" description="Helical" evidence="7">
    <location>
        <begin position="6"/>
        <end position="27"/>
    </location>
</feature>
<dbReference type="KEGG" id="eio:H9L01_01115"/>
<evidence type="ECO:0000313" key="8">
    <source>
        <dbReference type="EMBL" id="QNN61002.1"/>
    </source>
</evidence>
<keyword evidence="6 7" id="KW-0472">Membrane</keyword>
<keyword evidence="9" id="KW-1185">Reference proteome</keyword>
<evidence type="ECO:0000256" key="6">
    <source>
        <dbReference type="ARBA" id="ARBA00023136"/>
    </source>
</evidence>
<evidence type="ECO:0000256" key="2">
    <source>
        <dbReference type="ARBA" id="ARBA00005262"/>
    </source>
</evidence>
<evidence type="ECO:0000256" key="7">
    <source>
        <dbReference type="SAM" id="Phobius"/>
    </source>
</evidence>
<protein>
    <submittedName>
        <fullName evidence="8">Chromate transporter</fullName>
    </submittedName>
</protein>
<name>A0A7G9RZH7_9FIRM</name>
<evidence type="ECO:0000256" key="3">
    <source>
        <dbReference type="ARBA" id="ARBA00022475"/>
    </source>
</evidence>
<keyword evidence="3" id="KW-1003">Cell membrane</keyword>
<gene>
    <name evidence="8" type="ORF">H9L01_01115</name>
</gene>
<dbReference type="PANTHER" id="PTHR43663:SF1">
    <property type="entry name" value="CHROMATE TRANSPORTER"/>
    <property type="match status" value="1"/>
</dbReference>
<keyword evidence="4 7" id="KW-0812">Transmembrane</keyword>
<evidence type="ECO:0000256" key="1">
    <source>
        <dbReference type="ARBA" id="ARBA00004651"/>
    </source>
</evidence>
<keyword evidence="5 7" id="KW-1133">Transmembrane helix</keyword>
<accession>A0A7G9RZH7</accession>
<feature type="transmembrane region" description="Helical" evidence="7">
    <location>
        <begin position="112"/>
        <end position="130"/>
    </location>
</feature>
<dbReference type="AlphaFoldDB" id="A0A7G9RZH7"/>
<sequence>MIQLFLTFLKIGFLGFGGGYAMLSLIYENATKIGITPLQFSDLNALDLLAPGPIAVNSATYVGYITQGLSGAVLATIAVCISSFLFSHLLYKYETFLLTHPVFKKFLNLTKISAIGIIASVAVSLIYDSFKLEGEPLLISISIFVLIYCRFKQKMGVLPSMAVIATVGILYGVFLIPVL</sequence>
<evidence type="ECO:0000256" key="5">
    <source>
        <dbReference type="ARBA" id="ARBA00022989"/>
    </source>
</evidence>
<dbReference type="Pfam" id="PF02417">
    <property type="entry name" value="Chromate_transp"/>
    <property type="match status" value="1"/>
</dbReference>
<dbReference type="GO" id="GO:0005886">
    <property type="term" value="C:plasma membrane"/>
    <property type="evidence" value="ECO:0007669"/>
    <property type="project" value="UniProtKB-SubCell"/>
</dbReference>
<dbReference type="PANTHER" id="PTHR43663">
    <property type="entry name" value="CHROMATE TRANSPORT PROTEIN-RELATED"/>
    <property type="match status" value="1"/>
</dbReference>
<dbReference type="EMBL" id="CP060715">
    <property type="protein sequence ID" value="QNN61002.1"/>
    <property type="molecule type" value="Genomic_DNA"/>
</dbReference>
<proteinExistence type="inferred from homology"/>
<dbReference type="InterPro" id="IPR003370">
    <property type="entry name" value="Chromate_transpt"/>
</dbReference>
<dbReference type="Proteomes" id="UP000515928">
    <property type="component" value="Chromosome"/>
</dbReference>